<keyword evidence="6 11" id="KW-0808">Transferase</keyword>
<dbReference type="FunFam" id="3.40.50.970:FF:000003">
    <property type="entry name" value="Transketolase"/>
    <property type="match status" value="1"/>
</dbReference>
<dbReference type="Proteomes" id="UP000254033">
    <property type="component" value="Unassembled WGS sequence"/>
</dbReference>
<dbReference type="Gene3D" id="3.40.50.920">
    <property type="match status" value="1"/>
</dbReference>
<dbReference type="EMBL" id="UGNY01000001">
    <property type="protein sequence ID" value="STX39723.1"/>
    <property type="molecule type" value="Genomic_DNA"/>
</dbReference>
<comment type="cofactor">
    <cofactor evidence="2">
        <name>thiamine diphosphate</name>
        <dbReference type="ChEBI" id="CHEBI:58937"/>
    </cofactor>
</comment>
<evidence type="ECO:0000256" key="9">
    <source>
        <dbReference type="ARBA" id="ARBA00023052"/>
    </source>
</evidence>
<evidence type="ECO:0000256" key="5">
    <source>
        <dbReference type="ARBA" id="ARBA00013152"/>
    </source>
</evidence>
<reference evidence="11 12" key="1">
    <citation type="submission" date="2018-06" db="EMBL/GenBank/DDBJ databases">
        <authorList>
            <consortium name="Pathogen Informatics"/>
            <person name="Doyle S."/>
        </authorList>
    </citation>
    <scope>NUCLEOTIDE SEQUENCE [LARGE SCALE GENOMIC DNA]</scope>
    <source>
        <strain evidence="11 12">NCTC11978</strain>
    </source>
</reference>
<dbReference type="PANTHER" id="PTHR43522:SF2">
    <property type="entry name" value="TRANSKETOLASE 1-RELATED"/>
    <property type="match status" value="1"/>
</dbReference>
<evidence type="ECO:0000256" key="7">
    <source>
        <dbReference type="ARBA" id="ARBA00022723"/>
    </source>
</evidence>
<keyword evidence="7" id="KW-0479">Metal-binding</keyword>
<dbReference type="InterPro" id="IPR009014">
    <property type="entry name" value="Transketo_C/PFOR_II"/>
</dbReference>
<dbReference type="SUPFAM" id="SSF52922">
    <property type="entry name" value="TK C-terminal domain-like"/>
    <property type="match status" value="1"/>
</dbReference>
<dbReference type="InterPro" id="IPR033247">
    <property type="entry name" value="Transketolase_fam"/>
</dbReference>
<organism evidence="11 12">
    <name type="scientific">Legionella feeleii</name>
    <dbReference type="NCBI Taxonomy" id="453"/>
    <lineage>
        <taxon>Bacteria</taxon>
        <taxon>Pseudomonadati</taxon>
        <taxon>Pseudomonadota</taxon>
        <taxon>Gammaproteobacteria</taxon>
        <taxon>Legionellales</taxon>
        <taxon>Legionellaceae</taxon>
        <taxon>Legionella</taxon>
    </lineage>
</organism>
<dbReference type="GO" id="GO:0046872">
    <property type="term" value="F:metal ion binding"/>
    <property type="evidence" value="ECO:0007669"/>
    <property type="project" value="UniProtKB-KW"/>
</dbReference>
<dbReference type="InterPro" id="IPR055152">
    <property type="entry name" value="Transketolase-like_C_2"/>
</dbReference>
<dbReference type="Pfam" id="PF02779">
    <property type="entry name" value="Transket_pyr"/>
    <property type="match status" value="1"/>
</dbReference>
<dbReference type="Pfam" id="PF22613">
    <property type="entry name" value="Transketolase_C_1"/>
    <property type="match status" value="1"/>
</dbReference>
<dbReference type="AlphaFoldDB" id="A0A378IXI0"/>
<dbReference type="Gene3D" id="3.40.50.970">
    <property type="match status" value="1"/>
</dbReference>
<dbReference type="InterPro" id="IPR005475">
    <property type="entry name" value="Transketolase-like_Pyr-bd"/>
</dbReference>
<comment type="similarity">
    <text evidence="3">Belongs to the transketolase family.</text>
</comment>
<evidence type="ECO:0000256" key="6">
    <source>
        <dbReference type="ARBA" id="ARBA00022679"/>
    </source>
</evidence>
<comment type="subunit">
    <text evidence="4">Homodimer.</text>
</comment>
<dbReference type="GO" id="GO:0009052">
    <property type="term" value="P:pentose-phosphate shunt, non-oxidative branch"/>
    <property type="evidence" value="ECO:0007669"/>
    <property type="project" value="UniProtKB-ARBA"/>
</dbReference>
<sequence length="288" mass="31342">MVPLILTGSNNTDWSGSKAISAEDFSGNYLYYGVREFGMAAIMNGLALHGGFIPYGGTFLVFADYARNAVRLSALMKQRIIYVFTHDSIGLGEDGPTHQPIEHAAMLRMTPNMQVWRPADLMETAVAWQQALEHHTGPSSLLLSRQNLPALNHDAKAAERIERGGYILSDCQGLPDAILLATGSEVQLALAAAAQMTTLGKKIRVVSMPCCERFIAQDHNYQEEVLPNAVRKRIAIEAAASGYWYRFVGLDGAVIGLDRFGVSAPAAEAYNYLGLTVEHIVAALKALF</sequence>
<dbReference type="SUPFAM" id="SSF52518">
    <property type="entry name" value="Thiamin diphosphate-binding fold (THDP-binding)"/>
    <property type="match status" value="1"/>
</dbReference>
<evidence type="ECO:0000256" key="4">
    <source>
        <dbReference type="ARBA" id="ARBA00011738"/>
    </source>
</evidence>
<protein>
    <recommendedName>
        <fullName evidence="5">transketolase</fullName>
        <ecNumber evidence="5">2.2.1.1</ecNumber>
    </recommendedName>
</protein>
<feature type="domain" description="Transketolase-like pyrimidine-binding" evidence="10">
    <location>
        <begin position="1"/>
        <end position="150"/>
    </location>
</feature>
<evidence type="ECO:0000256" key="8">
    <source>
        <dbReference type="ARBA" id="ARBA00022842"/>
    </source>
</evidence>
<keyword evidence="8" id="KW-0460">Magnesium</keyword>
<gene>
    <name evidence="11" type="primary">tkt_1</name>
    <name evidence="11" type="ORF">NCTC11978_02928</name>
</gene>
<comment type="cofactor">
    <cofactor evidence="1">
        <name>Mg(2+)</name>
        <dbReference type="ChEBI" id="CHEBI:18420"/>
    </cofactor>
</comment>
<dbReference type="FunFam" id="3.40.50.920:FF:000003">
    <property type="entry name" value="Transketolase"/>
    <property type="match status" value="1"/>
</dbReference>
<evidence type="ECO:0000256" key="2">
    <source>
        <dbReference type="ARBA" id="ARBA00001964"/>
    </source>
</evidence>
<dbReference type="GO" id="GO:0004802">
    <property type="term" value="F:transketolase activity"/>
    <property type="evidence" value="ECO:0007669"/>
    <property type="project" value="UniProtKB-EC"/>
</dbReference>
<dbReference type="PROSITE" id="PS00802">
    <property type="entry name" value="TRANSKETOLASE_2"/>
    <property type="match status" value="1"/>
</dbReference>
<dbReference type="PANTHER" id="PTHR43522">
    <property type="entry name" value="TRANSKETOLASE"/>
    <property type="match status" value="1"/>
</dbReference>
<accession>A0A378IXI0</accession>
<dbReference type="InterPro" id="IPR029061">
    <property type="entry name" value="THDP-binding"/>
</dbReference>
<name>A0A378IXI0_9GAMM</name>
<proteinExistence type="inferred from homology"/>
<keyword evidence="9" id="KW-0786">Thiamine pyrophosphate</keyword>
<evidence type="ECO:0000313" key="11">
    <source>
        <dbReference type="EMBL" id="STX39723.1"/>
    </source>
</evidence>
<dbReference type="EC" id="2.2.1.1" evidence="5"/>
<dbReference type="SMART" id="SM00861">
    <property type="entry name" value="Transket_pyr"/>
    <property type="match status" value="1"/>
</dbReference>
<dbReference type="CDD" id="cd07033">
    <property type="entry name" value="TPP_PYR_DXS_TK_like"/>
    <property type="match status" value="1"/>
</dbReference>
<dbReference type="GO" id="GO:0005829">
    <property type="term" value="C:cytosol"/>
    <property type="evidence" value="ECO:0007669"/>
    <property type="project" value="TreeGrafter"/>
</dbReference>
<evidence type="ECO:0000313" key="12">
    <source>
        <dbReference type="Proteomes" id="UP000254033"/>
    </source>
</evidence>
<evidence type="ECO:0000256" key="3">
    <source>
        <dbReference type="ARBA" id="ARBA00007131"/>
    </source>
</evidence>
<evidence type="ECO:0000256" key="1">
    <source>
        <dbReference type="ARBA" id="ARBA00001946"/>
    </source>
</evidence>
<evidence type="ECO:0000259" key="10">
    <source>
        <dbReference type="SMART" id="SM00861"/>
    </source>
</evidence>
<dbReference type="InterPro" id="IPR020826">
    <property type="entry name" value="Transketolase_BS"/>
</dbReference>